<dbReference type="AlphaFoldDB" id="A0A3B1BR75"/>
<keyword evidence="5 6" id="KW-0472">Membrane</keyword>
<evidence type="ECO:0000256" key="1">
    <source>
        <dbReference type="ARBA" id="ARBA00004651"/>
    </source>
</evidence>
<evidence type="ECO:0000256" key="4">
    <source>
        <dbReference type="ARBA" id="ARBA00022989"/>
    </source>
</evidence>
<keyword evidence="4 6" id="KW-1133">Transmembrane helix</keyword>
<feature type="transmembrane region" description="Helical" evidence="6">
    <location>
        <begin position="45"/>
        <end position="68"/>
    </location>
</feature>
<protein>
    <submittedName>
        <fullName evidence="7">Uncharacterized protein</fullName>
    </submittedName>
</protein>
<dbReference type="NCBIfam" id="TIGR00374">
    <property type="entry name" value="flippase-like domain"/>
    <property type="match status" value="1"/>
</dbReference>
<dbReference type="EMBL" id="UOFZ01000150">
    <property type="protein sequence ID" value="VAX13968.1"/>
    <property type="molecule type" value="Genomic_DNA"/>
</dbReference>
<dbReference type="Pfam" id="PF03706">
    <property type="entry name" value="LPG_synthase_TM"/>
    <property type="match status" value="1"/>
</dbReference>
<name>A0A3B1BR75_9ZZZZ</name>
<dbReference type="InterPro" id="IPR022791">
    <property type="entry name" value="L-PG_synthase/AglD"/>
</dbReference>
<sequence>AIYAISLLAGALSFIPGGIGATETVMYLLLSQAGVDHSLALVIPIISRVSTLWFAVVLGLLATVNLSLRKDLPVK</sequence>
<proteinExistence type="predicted"/>
<evidence type="ECO:0000256" key="2">
    <source>
        <dbReference type="ARBA" id="ARBA00022475"/>
    </source>
</evidence>
<reference evidence="7" key="1">
    <citation type="submission" date="2018-06" db="EMBL/GenBank/DDBJ databases">
        <authorList>
            <person name="Zhirakovskaya E."/>
        </authorList>
    </citation>
    <scope>NUCLEOTIDE SEQUENCE</scope>
</reference>
<feature type="non-terminal residue" evidence="7">
    <location>
        <position position="1"/>
    </location>
</feature>
<accession>A0A3B1BR75</accession>
<gene>
    <name evidence="7" type="ORF">MNBD_GAMMA24-1431</name>
</gene>
<organism evidence="7">
    <name type="scientific">hydrothermal vent metagenome</name>
    <dbReference type="NCBI Taxonomy" id="652676"/>
    <lineage>
        <taxon>unclassified sequences</taxon>
        <taxon>metagenomes</taxon>
        <taxon>ecological metagenomes</taxon>
    </lineage>
</organism>
<keyword evidence="2" id="KW-1003">Cell membrane</keyword>
<evidence type="ECO:0000313" key="7">
    <source>
        <dbReference type="EMBL" id="VAX13968.1"/>
    </source>
</evidence>
<evidence type="ECO:0000256" key="3">
    <source>
        <dbReference type="ARBA" id="ARBA00022692"/>
    </source>
</evidence>
<keyword evidence="3 6" id="KW-0812">Transmembrane</keyword>
<evidence type="ECO:0000256" key="6">
    <source>
        <dbReference type="SAM" id="Phobius"/>
    </source>
</evidence>
<evidence type="ECO:0000256" key="5">
    <source>
        <dbReference type="ARBA" id="ARBA00023136"/>
    </source>
</evidence>
<dbReference type="GO" id="GO:0005886">
    <property type="term" value="C:plasma membrane"/>
    <property type="evidence" value="ECO:0007669"/>
    <property type="project" value="UniProtKB-SubCell"/>
</dbReference>
<comment type="subcellular location">
    <subcellularLocation>
        <location evidence="1">Cell membrane</location>
        <topology evidence="1">Multi-pass membrane protein</topology>
    </subcellularLocation>
</comment>